<organism evidence="2 3">
    <name type="scientific">Streptomyces ipomoeae</name>
    <dbReference type="NCBI Taxonomy" id="103232"/>
    <lineage>
        <taxon>Bacteria</taxon>
        <taxon>Bacillati</taxon>
        <taxon>Actinomycetota</taxon>
        <taxon>Actinomycetes</taxon>
        <taxon>Kitasatosporales</taxon>
        <taxon>Streptomycetaceae</taxon>
        <taxon>Streptomyces</taxon>
    </lineage>
</organism>
<dbReference type="RefSeq" id="WP_141584811.1">
    <property type="nucleotide sequence ID" value="NZ_SPAZ01000255.1"/>
</dbReference>
<gene>
    <name evidence="2" type="ORF">Sipo8835_32585</name>
</gene>
<proteinExistence type="predicted"/>
<dbReference type="EMBL" id="SPAZ01000255">
    <property type="protein sequence ID" value="TQE24852.1"/>
    <property type="molecule type" value="Genomic_DNA"/>
</dbReference>
<evidence type="ECO:0008006" key="4">
    <source>
        <dbReference type="Google" id="ProtNLM"/>
    </source>
</evidence>
<feature type="signal peptide" evidence="1">
    <location>
        <begin position="1"/>
        <end position="21"/>
    </location>
</feature>
<reference evidence="2 3" key="1">
    <citation type="submission" date="2019-03" db="EMBL/GenBank/DDBJ databases">
        <title>Comparative genomic analyses of the sweetpotato soil rot pathogen, Streptomyces ipomoeae.</title>
        <authorList>
            <person name="Ruschel Soares N."/>
            <person name="Badger J.H."/>
            <person name="Huguet-Tapia J.C."/>
            <person name="Clark C.A."/>
            <person name="Pettis G.S."/>
        </authorList>
    </citation>
    <scope>NUCLEOTIDE SEQUENCE [LARGE SCALE GENOMIC DNA]</scope>
    <source>
        <strain evidence="2 3">88-35</strain>
    </source>
</reference>
<evidence type="ECO:0000313" key="3">
    <source>
        <dbReference type="Proteomes" id="UP000318720"/>
    </source>
</evidence>
<evidence type="ECO:0000313" key="2">
    <source>
        <dbReference type="EMBL" id="TQE24852.1"/>
    </source>
</evidence>
<dbReference type="AlphaFoldDB" id="A0AAE8VXA2"/>
<name>A0AAE8VXA2_9ACTN</name>
<comment type="caution">
    <text evidence="2">The sequence shown here is derived from an EMBL/GenBank/DDBJ whole genome shotgun (WGS) entry which is preliminary data.</text>
</comment>
<protein>
    <recommendedName>
        <fullName evidence="4">Secreted protein</fullName>
    </recommendedName>
</protein>
<feature type="chain" id="PRO_5042214759" description="Secreted protein" evidence="1">
    <location>
        <begin position="22"/>
        <end position="98"/>
    </location>
</feature>
<sequence length="98" mass="10715">MRTVLALILSWLMPSTGKRRAAPLAPPAQHILTDEPTISLHTAASPTALLGVERPATVSTPRSPRPPTYLRGEDTPLIRPYLLAYERAHGIYHQEVAA</sequence>
<keyword evidence="1" id="KW-0732">Signal</keyword>
<dbReference type="Proteomes" id="UP000318720">
    <property type="component" value="Unassembled WGS sequence"/>
</dbReference>
<accession>A0AAE8VXA2</accession>
<evidence type="ECO:0000256" key="1">
    <source>
        <dbReference type="SAM" id="SignalP"/>
    </source>
</evidence>